<dbReference type="AlphaFoldDB" id="A0A161X595"/>
<protein>
    <submittedName>
        <fullName evidence="1">Uncharacterized protein</fullName>
    </submittedName>
</protein>
<evidence type="ECO:0000313" key="1">
    <source>
        <dbReference type="EMBL" id="KZM87593.1"/>
    </source>
</evidence>
<dbReference type="EMBL" id="LNRQ01000007">
    <property type="protein sequence ID" value="KZM87593.1"/>
    <property type="molecule type" value="Genomic_DNA"/>
</dbReference>
<dbReference type="Gramene" id="KZM87593">
    <property type="protein sequence ID" value="KZM87593"/>
    <property type="gene ID" value="DCAR_031949"/>
</dbReference>
<name>A0A161X595_DAUCS</name>
<reference evidence="1" key="1">
    <citation type="journal article" date="2016" name="Nat. Genet.">
        <title>A high-quality carrot genome assembly provides new insights into carotenoid accumulation and asterid genome evolution.</title>
        <authorList>
            <person name="Iorizzo M."/>
            <person name="Ellison S."/>
            <person name="Senalik D."/>
            <person name="Zeng P."/>
            <person name="Satapoomin P."/>
            <person name="Huang J."/>
            <person name="Bowman M."/>
            <person name="Iovene M."/>
            <person name="Sanseverino W."/>
            <person name="Cavagnaro P."/>
            <person name="Yildiz M."/>
            <person name="Macko-Podgorni A."/>
            <person name="Moranska E."/>
            <person name="Grzebelus E."/>
            <person name="Grzebelus D."/>
            <person name="Ashrafi H."/>
            <person name="Zheng Z."/>
            <person name="Cheng S."/>
            <person name="Spooner D."/>
            <person name="Van Deynze A."/>
            <person name="Simon P."/>
        </authorList>
    </citation>
    <scope>NUCLEOTIDE SEQUENCE [LARGE SCALE GENOMIC DNA]</scope>
    <source>
        <tissue evidence="1">Leaf</tissue>
    </source>
</reference>
<proteinExistence type="predicted"/>
<gene>
    <name evidence="1" type="ORF">DCAR_031949</name>
</gene>
<accession>A0A161X595</accession>
<comment type="caution">
    <text evidence="1">The sequence shown here is derived from an EMBL/GenBank/DDBJ whole genome shotgun (WGS) entry which is preliminary data.</text>
</comment>
<sequence>MPCRVKYVMNFGMISICPMVKINLQMNNMMKQSTDQGLTLAWAWTRSSQARLYNPTTFCNSRRTCSTSA</sequence>
<organism evidence="1">
    <name type="scientific">Daucus carota subsp. sativus</name>
    <name type="common">Carrot</name>
    <dbReference type="NCBI Taxonomy" id="79200"/>
    <lineage>
        <taxon>Eukaryota</taxon>
        <taxon>Viridiplantae</taxon>
        <taxon>Streptophyta</taxon>
        <taxon>Embryophyta</taxon>
        <taxon>Tracheophyta</taxon>
        <taxon>Spermatophyta</taxon>
        <taxon>Magnoliopsida</taxon>
        <taxon>eudicotyledons</taxon>
        <taxon>Gunneridae</taxon>
        <taxon>Pentapetalae</taxon>
        <taxon>asterids</taxon>
        <taxon>campanulids</taxon>
        <taxon>Apiales</taxon>
        <taxon>Apiaceae</taxon>
        <taxon>Apioideae</taxon>
        <taxon>Scandiceae</taxon>
        <taxon>Daucinae</taxon>
        <taxon>Daucus</taxon>
        <taxon>Daucus sect. Daucus</taxon>
    </lineage>
</organism>